<dbReference type="STRING" id="13370.A0A448YIJ1"/>
<proteinExistence type="predicted"/>
<dbReference type="PROSITE" id="PS51886">
    <property type="entry name" value="TLDC"/>
    <property type="match status" value="1"/>
</dbReference>
<evidence type="ECO:0000313" key="3">
    <source>
        <dbReference type="EMBL" id="VEU20716.1"/>
    </source>
</evidence>
<dbReference type="OrthoDB" id="289228at2759"/>
<evidence type="ECO:0000313" key="4">
    <source>
        <dbReference type="Proteomes" id="UP000290900"/>
    </source>
</evidence>
<accession>A0A448YIJ1</accession>
<gene>
    <name evidence="3" type="ORF">BRENAR_LOCUS1451</name>
</gene>
<dbReference type="InterPro" id="IPR006571">
    <property type="entry name" value="TLDc_dom"/>
</dbReference>
<dbReference type="InParanoid" id="A0A448YIJ1"/>
<dbReference type="SMART" id="SM00584">
    <property type="entry name" value="TLDc"/>
    <property type="match status" value="1"/>
</dbReference>
<sequence>MGQYISQQLPSSQPQSLTKKATRQQLDQLFAIEATSTFKRIELFTLKNNLSIDELNATYKVSRQTLFDLIGLPSDLPIASILFRSLKFLSLYPILRRDNELEEDYITVQELIKAIAILRVDSSVKLFGTGNDYGLTLVLLSLAERKVKNDLKSNDESETNEKTEQEAAEGADQPARYESSQQLDIHMLTSSRVQWTKIPLLESDDDSKIRASDLLELIVFLLILSPISLEQNKALSLSKLFKFDANTLSSYRGVAFDMLRSFDLTLSSKNYQQKEIPLLKVRSLLSSTFPHLLLPVHSYLDSLFYDQRNSLTPFLSKELASRILDAPRLSQLATILSPELAYLRLQRLYLASENGFSMRALETKIFKWNAPTILLVRGRYIDRRGDKAIRFRKYMELSNDFPKFHPSSKNSRGLPKNDDLGANHRVLFMVYVKQPWRISNGTCFGDENTLIGELASRQILFKTSNLLENYAYFSVTGGGIGFGSPPPFVKHTTKIYKPGDVSLTIDSSLEVANFRHLGIPGTFRNGSCFTEDDKPEYEVFFRITELEVWGCGSEEELTEQRKRWEWENREAAARQQLNSMNWDEGKSLLEMAGLVGRGQLGGSM</sequence>
<protein>
    <submittedName>
        <fullName evidence="3">DEKNAAC101646</fullName>
    </submittedName>
</protein>
<dbReference type="EMBL" id="CAACVR010000006">
    <property type="protein sequence ID" value="VEU20716.1"/>
    <property type="molecule type" value="Genomic_DNA"/>
</dbReference>
<name>A0A448YIJ1_BRENA</name>
<feature type="compositionally biased region" description="Basic and acidic residues" evidence="1">
    <location>
        <begin position="150"/>
        <end position="165"/>
    </location>
</feature>
<keyword evidence="4" id="KW-1185">Reference proteome</keyword>
<reference evidence="3 4" key="1">
    <citation type="submission" date="2018-12" db="EMBL/GenBank/DDBJ databases">
        <authorList>
            <person name="Tiukova I."/>
            <person name="Dainat J."/>
        </authorList>
    </citation>
    <scope>NUCLEOTIDE SEQUENCE [LARGE SCALE GENOMIC DNA]</scope>
</reference>
<dbReference type="Pfam" id="PF07534">
    <property type="entry name" value="TLD"/>
    <property type="match status" value="1"/>
</dbReference>
<dbReference type="FunCoup" id="A0A448YIJ1">
    <property type="interactions" value="8"/>
</dbReference>
<feature type="region of interest" description="Disordered" evidence="1">
    <location>
        <begin position="150"/>
        <end position="175"/>
    </location>
</feature>
<dbReference type="AlphaFoldDB" id="A0A448YIJ1"/>
<evidence type="ECO:0000259" key="2">
    <source>
        <dbReference type="PROSITE" id="PS51886"/>
    </source>
</evidence>
<dbReference type="Proteomes" id="UP000290900">
    <property type="component" value="Unassembled WGS sequence"/>
</dbReference>
<feature type="domain" description="TLDc" evidence="2">
    <location>
        <begin position="322"/>
        <end position="552"/>
    </location>
</feature>
<evidence type="ECO:0000256" key="1">
    <source>
        <dbReference type="SAM" id="MobiDB-lite"/>
    </source>
</evidence>
<organism evidence="3 4">
    <name type="scientific">Brettanomyces naardenensis</name>
    <name type="common">Yeast</name>
    <dbReference type="NCBI Taxonomy" id="13370"/>
    <lineage>
        <taxon>Eukaryota</taxon>
        <taxon>Fungi</taxon>
        <taxon>Dikarya</taxon>
        <taxon>Ascomycota</taxon>
        <taxon>Saccharomycotina</taxon>
        <taxon>Pichiomycetes</taxon>
        <taxon>Pichiales</taxon>
        <taxon>Pichiaceae</taxon>
        <taxon>Brettanomyces</taxon>
    </lineage>
</organism>